<dbReference type="Proteomes" id="UP000187209">
    <property type="component" value="Unassembled WGS sequence"/>
</dbReference>
<evidence type="ECO:0000313" key="2">
    <source>
        <dbReference type="EMBL" id="OMJ71680.1"/>
    </source>
</evidence>
<protein>
    <recommendedName>
        <fullName evidence="1">RAP domain-containing protein</fullName>
    </recommendedName>
</protein>
<dbReference type="Pfam" id="PF08373">
    <property type="entry name" value="RAP"/>
    <property type="match status" value="1"/>
</dbReference>
<keyword evidence="3" id="KW-1185">Reference proteome</keyword>
<reference evidence="2 3" key="1">
    <citation type="submission" date="2016-11" db="EMBL/GenBank/DDBJ databases">
        <title>The macronuclear genome of Stentor coeruleus: a giant cell with tiny introns.</title>
        <authorList>
            <person name="Slabodnick M."/>
            <person name="Ruby J.G."/>
            <person name="Reiff S.B."/>
            <person name="Swart E.C."/>
            <person name="Gosai S."/>
            <person name="Prabakaran S."/>
            <person name="Witkowska E."/>
            <person name="Larue G.E."/>
            <person name="Fisher S."/>
            <person name="Freeman R.M."/>
            <person name="Gunawardena J."/>
            <person name="Chu W."/>
            <person name="Stover N.A."/>
            <person name="Gregory B.D."/>
            <person name="Nowacki M."/>
            <person name="Derisi J."/>
            <person name="Roy S.W."/>
            <person name="Marshall W.F."/>
            <person name="Sood P."/>
        </authorList>
    </citation>
    <scope>NUCLEOTIDE SEQUENCE [LARGE SCALE GENOMIC DNA]</scope>
    <source>
        <strain evidence="2">WM001</strain>
    </source>
</reference>
<name>A0A1R2B4X6_9CILI</name>
<accession>A0A1R2B4X6</accession>
<feature type="domain" description="RAP" evidence="1">
    <location>
        <begin position="214"/>
        <end position="282"/>
    </location>
</feature>
<dbReference type="SMART" id="SM00952">
    <property type="entry name" value="RAP"/>
    <property type="match status" value="1"/>
</dbReference>
<proteinExistence type="predicted"/>
<dbReference type="Gene3D" id="3.40.960.10">
    <property type="entry name" value="VSR Endonuclease"/>
    <property type="match status" value="1"/>
</dbReference>
<dbReference type="PROSITE" id="PS51286">
    <property type="entry name" value="RAP"/>
    <property type="match status" value="1"/>
</dbReference>
<dbReference type="EMBL" id="MPUH01000967">
    <property type="protein sequence ID" value="OMJ71680.1"/>
    <property type="molecule type" value="Genomic_DNA"/>
</dbReference>
<comment type="caution">
    <text evidence="2">The sequence shown here is derived from an EMBL/GenBank/DDBJ whole genome shotgun (WGS) entry which is preliminary data.</text>
</comment>
<dbReference type="AlphaFoldDB" id="A0A1R2B4X6"/>
<sequence length="289" mass="34048">MAINLYNFEINDFIKIAYWLTSSNYLLQKAVINKLDSAISILSYQITTKNWFRLLNLTSNIGDLAEFDSLHSIKQKMDNLVANDTNEALQALLDMAKLEYYNRTPWINLLKQSFKPDYSNLETLRIIKLAVETEVKSSLKSEAIEHIENLQSSVFSQTKNSDNLTKSKHNMSMLSASRLHREVDFILKLLLQYEENSILLNTYSVDFYNESEKLVFDIHGPLHYFFPDMGDKHESITQQRLVGMFKMKNRLLIKNGFKVANIPYFEWNRYIDQLEKTIYLKRKLRYLRL</sequence>
<dbReference type="OrthoDB" id="364598at2759"/>
<gene>
    <name evidence="2" type="ORF">SteCoe_30049</name>
</gene>
<dbReference type="InterPro" id="IPR013584">
    <property type="entry name" value="RAP"/>
</dbReference>
<organism evidence="2 3">
    <name type="scientific">Stentor coeruleus</name>
    <dbReference type="NCBI Taxonomy" id="5963"/>
    <lineage>
        <taxon>Eukaryota</taxon>
        <taxon>Sar</taxon>
        <taxon>Alveolata</taxon>
        <taxon>Ciliophora</taxon>
        <taxon>Postciliodesmatophora</taxon>
        <taxon>Heterotrichea</taxon>
        <taxon>Heterotrichida</taxon>
        <taxon>Stentoridae</taxon>
        <taxon>Stentor</taxon>
    </lineage>
</organism>
<evidence type="ECO:0000259" key="1">
    <source>
        <dbReference type="PROSITE" id="PS51286"/>
    </source>
</evidence>
<evidence type="ECO:0000313" key="3">
    <source>
        <dbReference type="Proteomes" id="UP000187209"/>
    </source>
</evidence>